<proteinExistence type="predicted"/>
<accession>A0A0A0JE90</accession>
<dbReference type="eggNOG" id="COG0456">
    <property type="taxonomic scope" value="Bacteria"/>
</dbReference>
<gene>
    <name evidence="4" type="ORF">N802_09085</name>
</gene>
<comment type="caution">
    <text evidence="4">The sequence shown here is derived from an EMBL/GenBank/DDBJ whole genome shotgun (WGS) entry which is preliminary data.</text>
</comment>
<name>A0A0A0JE90_9MICO</name>
<dbReference type="AlphaFoldDB" id="A0A0A0JE90"/>
<feature type="domain" description="N-acetyltransferase" evidence="3">
    <location>
        <begin position="31"/>
        <end position="176"/>
    </location>
</feature>
<evidence type="ECO:0000259" key="3">
    <source>
        <dbReference type="PROSITE" id="PS51186"/>
    </source>
</evidence>
<dbReference type="InterPro" id="IPR000182">
    <property type="entry name" value="GNAT_dom"/>
</dbReference>
<organism evidence="4 5">
    <name type="scientific">Knoellia sinensis KCTC 19936</name>
    <dbReference type="NCBI Taxonomy" id="1385520"/>
    <lineage>
        <taxon>Bacteria</taxon>
        <taxon>Bacillati</taxon>
        <taxon>Actinomycetota</taxon>
        <taxon>Actinomycetes</taxon>
        <taxon>Micrococcales</taxon>
        <taxon>Intrasporangiaceae</taxon>
        <taxon>Knoellia</taxon>
    </lineage>
</organism>
<evidence type="ECO:0000313" key="5">
    <source>
        <dbReference type="Proteomes" id="UP000030002"/>
    </source>
</evidence>
<dbReference type="Pfam" id="PF00583">
    <property type="entry name" value="Acetyltransf_1"/>
    <property type="match status" value="1"/>
</dbReference>
<dbReference type="PANTHER" id="PTHR43877:SF2">
    <property type="entry name" value="AMINOALKYLPHOSPHONATE N-ACETYLTRANSFERASE-RELATED"/>
    <property type="match status" value="1"/>
</dbReference>
<protein>
    <submittedName>
        <fullName evidence="4">Acyltransferase</fullName>
    </submittedName>
</protein>
<evidence type="ECO:0000256" key="2">
    <source>
        <dbReference type="ARBA" id="ARBA00023315"/>
    </source>
</evidence>
<dbReference type="CDD" id="cd04301">
    <property type="entry name" value="NAT_SF"/>
    <property type="match status" value="1"/>
</dbReference>
<dbReference type="Gene3D" id="3.40.630.30">
    <property type="match status" value="1"/>
</dbReference>
<dbReference type="Proteomes" id="UP000030002">
    <property type="component" value="Unassembled WGS sequence"/>
</dbReference>
<keyword evidence="5" id="KW-1185">Reference proteome</keyword>
<keyword evidence="1 4" id="KW-0808">Transferase</keyword>
<keyword evidence="2 4" id="KW-0012">Acyltransferase</keyword>
<dbReference type="EMBL" id="AVPJ01000003">
    <property type="protein sequence ID" value="KGN33926.1"/>
    <property type="molecule type" value="Genomic_DNA"/>
</dbReference>
<dbReference type="SUPFAM" id="SSF55729">
    <property type="entry name" value="Acyl-CoA N-acyltransferases (Nat)"/>
    <property type="match status" value="1"/>
</dbReference>
<dbReference type="PANTHER" id="PTHR43877">
    <property type="entry name" value="AMINOALKYLPHOSPHONATE N-ACETYLTRANSFERASE-RELATED-RELATED"/>
    <property type="match status" value="1"/>
</dbReference>
<sequence>MAEPAGVMGTLEMAEPVRVVPVTEDNLRTYRDVRLAALLDTPRAFANTYAVSAAYSDESWRARLTTMNVWLAFAGDRPVGTVAIYHDDEQPPEEIYLIGMWVSASVRGRGVGDLLVATALDAAREDGYARVHLEVAKENEPAQRLYERHGFAPTGTTWDNPLYGGICELGYALELR</sequence>
<dbReference type="InterPro" id="IPR050832">
    <property type="entry name" value="Bact_Acetyltransf"/>
</dbReference>
<dbReference type="GO" id="GO:0016747">
    <property type="term" value="F:acyltransferase activity, transferring groups other than amino-acyl groups"/>
    <property type="evidence" value="ECO:0007669"/>
    <property type="project" value="InterPro"/>
</dbReference>
<evidence type="ECO:0000313" key="4">
    <source>
        <dbReference type="EMBL" id="KGN33926.1"/>
    </source>
</evidence>
<dbReference type="STRING" id="1385520.N802_09085"/>
<reference evidence="4 5" key="1">
    <citation type="submission" date="2013-08" db="EMBL/GenBank/DDBJ databases">
        <title>The genome sequence of Knoellia sinensis.</title>
        <authorList>
            <person name="Zhu W."/>
            <person name="Wang G."/>
        </authorList>
    </citation>
    <scope>NUCLEOTIDE SEQUENCE [LARGE SCALE GENOMIC DNA]</scope>
    <source>
        <strain evidence="4 5">KCTC 19936</strain>
    </source>
</reference>
<dbReference type="InterPro" id="IPR016181">
    <property type="entry name" value="Acyl_CoA_acyltransferase"/>
</dbReference>
<dbReference type="OrthoDB" id="9799092at2"/>
<dbReference type="PROSITE" id="PS51186">
    <property type="entry name" value="GNAT"/>
    <property type="match status" value="1"/>
</dbReference>
<dbReference type="RefSeq" id="WP_052109493.1">
    <property type="nucleotide sequence ID" value="NZ_AVPJ01000003.1"/>
</dbReference>
<evidence type="ECO:0000256" key="1">
    <source>
        <dbReference type="ARBA" id="ARBA00022679"/>
    </source>
</evidence>